<dbReference type="RefSeq" id="XP_045097277.1">
    <property type="nucleotide sequence ID" value="XM_045236125.1"/>
</dbReference>
<dbReference type="AlphaFoldDB" id="A8XZT0"/>
<gene>
    <name evidence="2" type="ORF">CBG21304</name>
    <name evidence="2" type="ORF">CBG_21304</name>
</gene>
<proteinExistence type="predicted"/>
<evidence type="ECO:0000256" key="1">
    <source>
        <dbReference type="SAM" id="MobiDB-lite"/>
    </source>
</evidence>
<dbReference type="PANTHER" id="PTHR37432">
    <property type="entry name" value="PROTEIN CBG21304"/>
    <property type="match status" value="1"/>
</dbReference>
<feature type="region of interest" description="Disordered" evidence="1">
    <location>
        <begin position="609"/>
        <end position="635"/>
    </location>
</feature>
<accession>A8XZT0</accession>
<evidence type="ECO:0000313" key="2">
    <source>
        <dbReference type="EMBL" id="CAP38147.2"/>
    </source>
</evidence>
<dbReference type="KEGG" id="cbr:CBG_21304"/>
<feature type="compositionally biased region" description="Basic and acidic residues" evidence="1">
    <location>
        <begin position="526"/>
        <end position="542"/>
    </location>
</feature>
<dbReference type="InParanoid" id="A8XZT0"/>
<reference evidence="2 3" key="1">
    <citation type="journal article" date="2003" name="PLoS Biol.">
        <title>The genome sequence of Caenorhabditis briggsae: a platform for comparative genomics.</title>
        <authorList>
            <person name="Stein L.D."/>
            <person name="Bao Z."/>
            <person name="Blasiar D."/>
            <person name="Blumenthal T."/>
            <person name="Brent M.R."/>
            <person name="Chen N."/>
            <person name="Chinwalla A."/>
            <person name="Clarke L."/>
            <person name="Clee C."/>
            <person name="Coghlan A."/>
            <person name="Coulson A."/>
            <person name="D'Eustachio P."/>
            <person name="Fitch D.H."/>
            <person name="Fulton L.A."/>
            <person name="Fulton R.E."/>
            <person name="Griffiths-Jones S."/>
            <person name="Harris T.W."/>
            <person name="Hillier L.W."/>
            <person name="Kamath R."/>
            <person name="Kuwabara P.E."/>
            <person name="Mardis E.R."/>
            <person name="Marra M.A."/>
            <person name="Miner T.L."/>
            <person name="Minx P."/>
            <person name="Mullikin J.C."/>
            <person name="Plumb R.W."/>
            <person name="Rogers J."/>
            <person name="Schein J.E."/>
            <person name="Sohrmann M."/>
            <person name="Spieth J."/>
            <person name="Stajich J.E."/>
            <person name="Wei C."/>
            <person name="Willey D."/>
            <person name="Wilson R.K."/>
            <person name="Durbin R."/>
            <person name="Waterston R.H."/>
        </authorList>
    </citation>
    <scope>NUCLEOTIDE SEQUENCE [LARGE SCALE GENOMIC DNA]</scope>
    <source>
        <strain evidence="2 3">AF16</strain>
    </source>
</reference>
<dbReference type="Proteomes" id="UP000008549">
    <property type="component" value="Unassembled WGS sequence"/>
</dbReference>
<dbReference type="SUPFAM" id="SSF53098">
    <property type="entry name" value="Ribonuclease H-like"/>
    <property type="match status" value="1"/>
</dbReference>
<dbReference type="GeneID" id="8590990"/>
<sequence>MSFKISKSDLQLKLNKKDSNVTFGESYRFAEIQKILIRNEEDDEFIESGFVICTQCNLMVLQSDGSHLKRHVITTCKKRKISIGRSELEPIEQVRKIKDYSTKKLKDSEVQKITSALGRYCLKTGKSFHHLGSENMKKLLIEICNSISTGYGEVALKQLPCRLTIQKVTEKLAESLIKKAVEYLEPYKSRIHLAIDHGKLVTNYLSVFATFLDDDCHLQVVPLAFTPQLDGKTGKQTADLIVEKLESFGWEEDEILKFSVTADGALSTIGNYFDCYVCCVSHSLNLVAQRVLNPKKIHKPSLTDVLPKIEEYCAVMEASALLASVVRQTPSICETLTKLPTLSYTVRLHYPSCTPRFQTTDKDVDRLEKRKVCSTSGLQALEHYYSEFDEYHLAAVFLGTKLMKNFDFGETETARDLVTKLMPSAIPSTTQPTSSQKSNLIAKLYHAVSDQANSTSTSSEISRYLSEYYDPSTNESVEGKRFEYPGLYSEALFAFSMVAPKTTDRRVTPIGNKKDEAVAPQKQKKAKDVALKEKKKVDEGAEKAGASGTTKYRHWKMPSQSQINVTSIIIGEEKLHMIIVEIDPYTFHNPLPLLYYTIKRNKLIESTEEDIGKGTDDHRYPQKRPNAAKSQETVTARCRAAVTPYTEWKMPKRARDMGSEPKLPRRCGKARTSRG</sequence>
<dbReference type="FunCoup" id="A8XZT0">
    <property type="interactions" value="1644"/>
</dbReference>
<feature type="compositionally biased region" description="Basic residues" evidence="1">
    <location>
        <begin position="664"/>
        <end position="675"/>
    </location>
</feature>
<organism evidence="2 3">
    <name type="scientific">Caenorhabditis briggsae</name>
    <dbReference type="NCBI Taxonomy" id="6238"/>
    <lineage>
        <taxon>Eukaryota</taxon>
        <taxon>Metazoa</taxon>
        <taxon>Ecdysozoa</taxon>
        <taxon>Nematoda</taxon>
        <taxon>Chromadorea</taxon>
        <taxon>Rhabditida</taxon>
        <taxon>Rhabditina</taxon>
        <taxon>Rhabditomorpha</taxon>
        <taxon>Rhabditoidea</taxon>
        <taxon>Rhabditidae</taxon>
        <taxon>Peloderinae</taxon>
        <taxon>Caenorhabditis</taxon>
    </lineage>
</organism>
<protein>
    <submittedName>
        <fullName evidence="2">Protein CBG21304</fullName>
    </submittedName>
</protein>
<dbReference type="eggNOG" id="KOG1121">
    <property type="taxonomic scope" value="Eukaryota"/>
</dbReference>
<feature type="compositionally biased region" description="Basic and acidic residues" evidence="1">
    <location>
        <begin position="609"/>
        <end position="620"/>
    </location>
</feature>
<name>A8XZT0_CAEBR</name>
<feature type="region of interest" description="Disordered" evidence="1">
    <location>
        <begin position="506"/>
        <end position="545"/>
    </location>
</feature>
<reference evidence="2 3" key="2">
    <citation type="journal article" date="2011" name="PLoS Genet.">
        <title>Caenorhabditis briggsae recombinant inbred line genotypes reveal inter-strain incompatibility and the evolution of recombination.</title>
        <authorList>
            <person name="Ross J.A."/>
            <person name="Koboldt D.C."/>
            <person name="Staisch J.E."/>
            <person name="Chamberlin H.M."/>
            <person name="Gupta B.P."/>
            <person name="Miller R.D."/>
            <person name="Baird S.E."/>
            <person name="Haag E.S."/>
        </authorList>
    </citation>
    <scope>NUCLEOTIDE SEQUENCE [LARGE SCALE GENOMIC DNA]</scope>
    <source>
        <strain evidence="2 3">AF16</strain>
    </source>
</reference>
<feature type="compositionally biased region" description="Basic and acidic residues" evidence="1">
    <location>
        <begin position="506"/>
        <end position="517"/>
    </location>
</feature>
<dbReference type="HOGENOM" id="CLU_407250_0_0_1"/>
<feature type="region of interest" description="Disordered" evidence="1">
    <location>
        <begin position="649"/>
        <end position="675"/>
    </location>
</feature>
<keyword evidence="3" id="KW-1185">Reference proteome</keyword>
<feature type="compositionally biased region" description="Basic and acidic residues" evidence="1">
    <location>
        <begin position="649"/>
        <end position="663"/>
    </location>
</feature>
<dbReference type="EMBL" id="HE600993">
    <property type="protein sequence ID" value="CAP38147.2"/>
    <property type="molecule type" value="Genomic_DNA"/>
</dbReference>
<evidence type="ECO:0000313" key="3">
    <source>
        <dbReference type="Proteomes" id="UP000008549"/>
    </source>
</evidence>
<dbReference type="PANTHER" id="PTHR37432:SF1">
    <property type="entry name" value="HAT C-TERMINAL DIMERISATION DOMAIN-CONTAINING PROTEIN-RELATED"/>
    <property type="match status" value="1"/>
</dbReference>
<dbReference type="CTD" id="8590990"/>
<dbReference type="InterPro" id="IPR012337">
    <property type="entry name" value="RNaseH-like_sf"/>
</dbReference>